<feature type="region of interest" description="Disordered" evidence="4">
    <location>
        <begin position="30"/>
        <end position="105"/>
    </location>
</feature>
<dbReference type="InterPro" id="IPR001117">
    <property type="entry name" value="Cu-oxidase_2nd"/>
</dbReference>
<dbReference type="InterPro" id="IPR045087">
    <property type="entry name" value="Cu-oxidase_fam"/>
</dbReference>
<evidence type="ECO:0000259" key="7">
    <source>
        <dbReference type="Pfam" id="PF07732"/>
    </source>
</evidence>
<feature type="compositionally biased region" description="Polar residues" evidence="4">
    <location>
        <begin position="86"/>
        <end position="97"/>
    </location>
</feature>
<dbReference type="InterPro" id="IPR008972">
    <property type="entry name" value="Cupredoxin"/>
</dbReference>
<keyword evidence="1" id="KW-0479">Metal-binding</keyword>
<dbReference type="AlphaFoldDB" id="A0A5J5GDE4"/>
<proteinExistence type="predicted"/>
<dbReference type="GO" id="GO:0016491">
    <property type="term" value="F:oxidoreductase activity"/>
    <property type="evidence" value="ECO:0007669"/>
    <property type="project" value="UniProtKB-KW"/>
</dbReference>
<dbReference type="PANTHER" id="PTHR11709:SF394">
    <property type="entry name" value="FI03373P-RELATED"/>
    <property type="match status" value="1"/>
</dbReference>
<dbReference type="Proteomes" id="UP000367750">
    <property type="component" value="Unassembled WGS sequence"/>
</dbReference>
<dbReference type="CDD" id="cd04202">
    <property type="entry name" value="CuRO_D2_2dMcoN_like"/>
    <property type="match status" value="2"/>
</dbReference>
<dbReference type="PANTHER" id="PTHR11709">
    <property type="entry name" value="MULTI-COPPER OXIDASE"/>
    <property type="match status" value="1"/>
</dbReference>
<evidence type="ECO:0000259" key="5">
    <source>
        <dbReference type="Pfam" id="PF00394"/>
    </source>
</evidence>
<feature type="domain" description="Plastocyanin-like" evidence="6">
    <location>
        <begin position="428"/>
        <end position="536"/>
    </location>
</feature>
<gene>
    <name evidence="8" type="ORF">F4V43_06695</name>
</gene>
<dbReference type="RefSeq" id="WP_150457479.1">
    <property type="nucleotide sequence ID" value="NZ_VYKK01000006.1"/>
</dbReference>
<dbReference type="Gene3D" id="2.60.40.420">
    <property type="entry name" value="Cupredoxins - blue copper proteins"/>
    <property type="match status" value="2"/>
</dbReference>
<protein>
    <submittedName>
        <fullName evidence="8">Multicopper oxidase domain-containing protein</fullName>
    </submittedName>
</protein>
<evidence type="ECO:0000256" key="1">
    <source>
        <dbReference type="ARBA" id="ARBA00022723"/>
    </source>
</evidence>
<organism evidence="8 9">
    <name type="scientific">Paenibacillus spiritus</name>
    <dbReference type="NCBI Taxonomy" id="2496557"/>
    <lineage>
        <taxon>Bacteria</taxon>
        <taxon>Bacillati</taxon>
        <taxon>Bacillota</taxon>
        <taxon>Bacilli</taxon>
        <taxon>Bacillales</taxon>
        <taxon>Paenibacillaceae</taxon>
        <taxon>Paenibacillus</taxon>
    </lineage>
</organism>
<keyword evidence="9" id="KW-1185">Reference proteome</keyword>
<dbReference type="SUPFAM" id="SSF49503">
    <property type="entry name" value="Cupredoxins"/>
    <property type="match status" value="3"/>
</dbReference>
<keyword evidence="3" id="KW-0186">Copper</keyword>
<dbReference type="InterPro" id="IPR002355">
    <property type="entry name" value="Cu_oxidase_Cu_BS"/>
</dbReference>
<dbReference type="EMBL" id="VYKK01000006">
    <property type="protein sequence ID" value="KAA9006195.1"/>
    <property type="molecule type" value="Genomic_DNA"/>
</dbReference>
<reference evidence="8 9" key="1">
    <citation type="submission" date="2019-09" db="EMBL/GenBank/DDBJ databases">
        <title>Bacillus ochoae sp. nov., Paenibacillus whitsoniae sp. nov., Paenibacillus spiritus sp. nov. Isolated from the Mars Exploration Rover during spacecraft assembly.</title>
        <authorList>
            <person name="Seuylemezian A."/>
            <person name="Vaishampayan P."/>
        </authorList>
    </citation>
    <scope>NUCLEOTIDE SEQUENCE [LARGE SCALE GENOMIC DNA]</scope>
    <source>
        <strain evidence="8 9">MER_111</strain>
    </source>
</reference>
<dbReference type="Pfam" id="PF00394">
    <property type="entry name" value="Cu-oxidase"/>
    <property type="match status" value="1"/>
</dbReference>
<evidence type="ECO:0000256" key="4">
    <source>
        <dbReference type="SAM" id="MobiDB-lite"/>
    </source>
</evidence>
<dbReference type="CDD" id="cd13861">
    <property type="entry name" value="CuRO_1_CumA_like"/>
    <property type="match status" value="1"/>
</dbReference>
<accession>A0A5J5GDE4</accession>
<feature type="domain" description="Plastocyanin-like" evidence="7">
    <location>
        <begin position="118"/>
        <end position="230"/>
    </location>
</feature>
<evidence type="ECO:0000256" key="2">
    <source>
        <dbReference type="ARBA" id="ARBA00023002"/>
    </source>
</evidence>
<dbReference type="PROSITE" id="PS00080">
    <property type="entry name" value="MULTICOPPER_OXIDASE2"/>
    <property type="match status" value="1"/>
</dbReference>
<evidence type="ECO:0000259" key="6">
    <source>
        <dbReference type="Pfam" id="PF07731"/>
    </source>
</evidence>
<dbReference type="InterPro" id="IPR011706">
    <property type="entry name" value="Cu-oxidase_C"/>
</dbReference>
<feature type="compositionally biased region" description="Polar residues" evidence="4">
    <location>
        <begin position="30"/>
        <end position="60"/>
    </location>
</feature>
<name>A0A5J5GDE4_9BACL</name>
<comment type="caution">
    <text evidence="8">The sequence shown here is derived from an EMBL/GenBank/DDBJ whole genome shotgun (WGS) entry which is preliminary data.</text>
</comment>
<dbReference type="InterPro" id="IPR033138">
    <property type="entry name" value="Cu_oxidase_CS"/>
</dbReference>
<evidence type="ECO:0000313" key="8">
    <source>
        <dbReference type="EMBL" id="KAA9006195.1"/>
    </source>
</evidence>
<keyword evidence="2" id="KW-0560">Oxidoreductase</keyword>
<evidence type="ECO:0000313" key="9">
    <source>
        <dbReference type="Proteomes" id="UP000367750"/>
    </source>
</evidence>
<dbReference type="OrthoDB" id="9757546at2"/>
<dbReference type="InterPro" id="IPR011707">
    <property type="entry name" value="Cu-oxidase-like_N"/>
</dbReference>
<sequence>MSNRSLVWLLFIALILGGTAAGLYMNGTSAAGQSSTGMAPQATDDMSSMDHSAHGTSTNVTEEETPVPSSTPTAIVPAPTSPVTPGPENTTAPSSEPTALEPKEGQPVKGFSLTAMNRTVTIAGGITLPLWTFNGTVPGQEIRVTQGDFVVVTLKNELEEPVSIHWHGYPVTSEADGVPGVTQEAVNPGETFTYRFSADIPGTYWYHSHQESSKQVDKGLYGALIVEPKSEPKPDQDVTLLLDEWMEEQETSSHSAHGSSSQAMSEEEMMATMYNIYTVNGKSGSFIDPLTTKVGDTVRLRLINAGYRSHAIHIPGEFKVVSSDGQDIAEPGVLNNQMVTVAPGERYDIEMTIKTNEDFTLDAHDNNLYNDQLVIPVKVAGSNGVISKIQHENIPVFNLLQYGKQVNTDLRTVSSFDVEYTAILNSKMNGNEQQYTINDQVFKDLPALQVKTGDYVKLTLQNDDTVDHPIHIHGHFAQVIERNGELVSGTIMKDTVLVKPGEKVVLIFKADNPGNWLIHCHELHHAAGGMVQKLIYTDYKSTYTPSSSEGNKPE</sequence>
<dbReference type="Pfam" id="PF07731">
    <property type="entry name" value="Cu-oxidase_2"/>
    <property type="match status" value="1"/>
</dbReference>
<dbReference type="GO" id="GO:0005507">
    <property type="term" value="F:copper ion binding"/>
    <property type="evidence" value="ECO:0007669"/>
    <property type="project" value="InterPro"/>
</dbReference>
<feature type="domain" description="Plastocyanin-like" evidence="5">
    <location>
        <begin position="237"/>
        <end position="364"/>
    </location>
</feature>
<dbReference type="PROSITE" id="PS00079">
    <property type="entry name" value="MULTICOPPER_OXIDASE1"/>
    <property type="match status" value="1"/>
</dbReference>
<dbReference type="Pfam" id="PF07732">
    <property type="entry name" value="Cu-oxidase_3"/>
    <property type="match status" value="1"/>
</dbReference>
<evidence type="ECO:0000256" key="3">
    <source>
        <dbReference type="ARBA" id="ARBA00023008"/>
    </source>
</evidence>